<keyword evidence="4" id="KW-1185">Reference proteome</keyword>
<dbReference type="Proteomes" id="UP000324897">
    <property type="component" value="Chromosome 5"/>
</dbReference>
<evidence type="ECO:0000313" key="4">
    <source>
        <dbReference type="Proteomes" id="UP000324897"/>
    </source>
</evidence>
<feature type="region of interest" description="Disordered" evidence="1">
    <location>
        <begin position="49"/>
        <end position="76"/>
    </location>
</feature>
<keyword evidence="2" id="KW-0472">Membrane</keyword>
<evidence type="ECO:0000313" key="3">
    <source>
        <dbReference type="EMBL" id="TVU45416.1"/>
    </source>
</evidence>
<gene>
    <name evidence="3" type="ORF">EJB05_04903</name>
</gene>
<dbReference type="OrthoDB" id="2013508at2759"/>
<feature type="transmembrane region" description="Helical" evidence="2">
    <location>
        <begin position="127"/>
        <end position="147"/>
    </location>
</feature>
<evidence type="ECO:0000256" key="2">
    <source>
        <dbReference type="SAM" id="Phobius"/>
    </source>
</evidence>
<keyword evidence="2" id="KW-0812">Transmembrane</keyword>
<organism evidence="3 4">
    <name type="scientific">Eragrostis curvula</name>
    <name type="common">weeping love grass</name>
    <dbReference type="NCBI Taxonomy" id="38414"/>
    <lineage>
        <taxon>Eukaryota</taxon>
        <taxon>Viridiplantae</taxon>
        <taxon>Streptophyta</taxon>
        <taxon>Embryophyta</taxon>
        <taxon>Tracheophyta</taxon>
        <taxon>Spermatophyta</taxon>
        <taxon>Magnoliopsida</taxon>
        <taxon>Liliopsida</taxon>
        <taxon>Poales</taxon>
        <taxon>Poaceae</taxon>
        <taxon>PACMAD clade</taxon>
        <taxon>Chloridoideae</taxon>
        <taxon>Eragrostideae</taxon>
        <taxon>Eragrostidinae</taxon>
        <taxon>Eragrostis</taxon>
    </lineage>
</organism>
<dbReference type="Gramene" id="TVU45416">
    <property type="protein sequence ID" value="TVU45416"/>
    <property type="gene ID" value="EJB05_04903"/>
</dbReference>
<dbReference type="EMBL" id="RWGY01000004">
    <property type="protein sequence ID" value="TVU45416.1"/>
    <property type="molecule type" value="Genomic_DNA"/>
</dbReference>
<protein>
    <submittedName>
        <fullName evidence="3">Uncharacterized protein</fullName>
    </submittedName>
</protein>
<name>A0A5J9WBQ7_9POAL</name>
<reference evidence="3 4" key="1">
    <citation type="journal article" date="2019" name="Sci. Rep.">
        <title>A high-quality genome of Eragrostis curvula grass provides insights into Poaceae evolution and supports new strategies to enhance forage quality.</title>
        <authorList>
            <person name="Carballo J."/>
            <person name="Santos B.A.C.M."/>
            <person name="Zappacosta D."/>
            <person name="Garbus I."/>
            <person name="Selva J.P."/>
            <person name="Gallo C.A."/>
            <person name="Diaz A."/>
            <person name="Albertini E."/>
            <person name="Caccamo M."/>
            <person name="Echenique V."/>
        </authorList>
    </citation>
    <scope>NUCLEOTIDE SEQUENCE [LARGE SCALE GENOMIC DNA]</scope>
    <source>
        <strain evidence="4">cv. Victoria</strain>
        <tissue evidence="3">Leaf</tissue>
    </source>
</reference>
<accession>A0A5J9WBQ7</accession>
<proteinExistence type="predicted"/>
<sequence length="193" mass="20549">MSLLTSPTPFGTAAVSRRAVPAGAIPALLPLAGRRAALHVALARRGGVSSRTQRRLEERGGKKGRGGVSAPAPPDVDEEIGEAAAEWEGEPLGFEVSTEPMPELPDPETPDFWEGPQWEPLGFFVQYMWAFGVVFGLVACGVAVSTYNDGATDFRNTPAYKESLQSQEFPEESESSGADVFEGNPTEVAPSLE</sequence>
<dbReference type="PANTHER" id="PTHR36004:SF1">
    <property type="entry name" value="AT-RICH INTERACTIVE DOMAIN PROTEIN"/>
    <property type="match status" value="1"/>
</dbReference>
<keyword evidence="2" id="KW-1133">Transmembrane helix</keyword>
<dbReference type="AlphaFoldDB" id="A0A5J9WBQ7"/>
<feature type="region of interest" description="Disordered" evidence="1">
    <location>
        <begin position="151"/>
        <end position="193"/>
    </location>
</feature>
<evidence type="ECO:0000256" key="1">
    <source>
        <dbReference type="SAM" id="MobiDB-lite"/>
    </source>
</evidence>
<comment type="caution">
    <text evidence="3">The sequence shown here is derived from an EMBL/GenBank/DDBJ whole genome shotgun (WGS) entry which is preliminary data.</text>
</comment>
<feature type="non-terminal residue" evidence="3">
    <location>
        <position position="1"/>
    </location>
</feature>
<dbReference type="PANTHER" id="PTHR36004">
    <property type="entry name" value="AT-RICH INTERACTIVE DOMAIN PROTEIN"/>
    <property type="match status" value="1"/>
</dbReference>